<keyword evidence="2" id="KW-1133">Transmembrane helix</keyword>
<dbReference type="GO" id="GO:0031175">
    <property type="term" value="P:neuron projection development"/>
    <property type="evidence" value="ECO:0007669"/>
    <property type="project" value="TreeGrafter"/>
</dbReference>
<gene>
    <name evidence="3" type="ORF">HCN44_004436</name>
</gene>
<feature type="transmembrane region" description="Helical" evidence="2">
    <location>
        <begin position="113"/>
        <end position="135"/>
    </location>
</feature>
<sequence>MGRERSREFIDDNDIEEDIHNAPTLPLRQKRFISNISIDRYSERTLHDYYESESNTCNDCMARIPYATLIATIMCCLGVGIFSVFMHKGATLTNIMLIDVFRIQLTWLEPLQYTFATIGVSMAALGFMILCVGCLTTGATRHKVYRAWRSRVGGRISCAVFMAVTYILTVIWLLVFAALIIITVSFTFFWKICNSDGVEKRETCIDFTQFSFVFPDGHKNEYMKACESRDIKIFCRDTVEKAYVPFIFSTIASVLVIMSLIHYLMCLSANYAHIRDHEKFQELQELQYLQDPGDGESPQHGMGTLSLHHRSKDRF</sequence>
<accession>A0A835CSG5</accession>
<dbReference type="Proteomes" id="UP000639338">
    <property type="component" value="Unassembled WGS sequence"/>
</dbReference>
<keyword evidence="4" id="KW-1185">Reference proteome</keyword>
<reference evidence="3 4" key="1">
    <citation type="submission" date="2020-08" db="EMBL/GenBank/DDBJ databases">
        <title>Aphidius gifuensis genome sequencing and assembly.</title>
        <authorList>
            <person name="Du Z."/>
        </authorList>
    </citation>
    <scope>NUCLEOTIDE SEQUENCE [LARGE SCALE GENOMIC DNA]</scope>
    <source>
        <strain evidence="3">YNYX2018</strain>
        <tissue evidence="3">Adults</tissue>
    </source>
</reference>
<name>A0A835CSG5_APHGI</name>
<dbReference type="PANTHER" id="PTHR11683">
    <property type="entry name" value="MYELIN PROTEOLIPID"/>
    <property type="match status" value="1"/>
</dbReference>
<keyword evidence="2" id="KW-0472">Membrane</keyword>
<feature type="transmembrane region" description="Helical" evidence="2">
    <location>
        <begin position="156"/>
        <end position="189"/>
    </location>
</feature>
<dbReference type="GO" id="GO:0005886">
    <property type="term" value="C:plasma membrane"/>
    <property type="evidence" value="ECO:0007669"/>
    <property type="project" value="TreeGrafter"/>
</dbReference>
<evidence type="ECO:0000313" key="3">
    <source>
        <dbReference type="EMBL" id="KAF7994964.1"/>
    </source>
</evidence>
<feature type="transmembrane region" description="Helical" evidence="2">
    <location>
        <begin position="64"/>
        <end position="86"/>
    </location>
</feature>
<proteinExistence type="predicted"/>
<dbReference type="Pfam" id="PF01275">
    <property type="entry name" value="Myelin_PLP"/>
    <property type="match status" value="1"/>
</dbReference>
<dbReference type="OrthoDB" id="9993736at2759"/>
<dbReference type="EMBL" id="JACMRX010000002">
    <property type="protein sequence ID" value="KAF7994964.1"/>
    <property type="molecule type" value="Genomic_DNA"/>
</dbReference>
<feature type="transmembrane region" description="Helical" evidence="2">
    <location>
        <begin position="242"/>
        <end position="265"/>
    </location>
</feature>
<evidence type="ECO:0000256" key="1">
    <source>
        <dbReference type="SAM" id="MobiDB-lite"/>
    </source>
</evidence>
<evidence type="ECO:0000313" key="4">
    <source>
        <dbReference type="Proteomes" id="UP000639338"/>
    </source>
</evidence>
<dbReference type="InterPro" id="IPR001614">
    <property type="entry name" value="Myelin_PLP"/>
</dbReference>
<evidence type="ECO:0000256" key="2">
    <source>
        <dbReference type="SAM" id="Phobius"/>
    </source>
</evidence>
<dbReference type="AlphaFoldDB" id="A0A835CSG5"/>
<protein>
    <submittedName>
        <fullName evidence="3">Uncharacterized protein</fullName>
    </submittedName>
</protein>
<organism evidence="3 4">
    <name type="scientific">Aphidius gifuensis</name>
    <name type="common">Parasitoid wasp</name>
    <dbReference type="NCBI Taxonomy" id="684658"/>
    <lineage>
        <taxon>Eukaryota</taxon>
        <taxon>Metazoa</taxon>
        <taxon>Ecdysozoa</taxon>
        <taxon>Arthropoda</taxon>
        <taxon>Hexapoda</taxon>
        <taxon>Insecta</taxon>
        <taxon>Pterygota</taxon>
        <taxon>Neoptera</taxon>
        <taxon>Endopterygota</taxon>
        <taxon>Hymenoptera</taxon>
        <taxon>Apocrita</taxon>
        <taxon>Ichneumonoidea</taxon>
        <taxon>Braconidae</taxon>
        <taxon>Aphidiinae</taxon>
        <taxon>Aphidius</taxon>
    </lineage>
</organism>
<feature type="region of interest" description="Disordered" evidence="1">
    <location>
        <begin position="291"/>
        <end position="315"/>
    </location>
</feature>
<keyword evidence="2" id="KW-0812">Transmembrane</keyword>
<comment type="caution">
    <text evidence="3">The sequence shown here is derived from an EMBL/GenBank/DDBJ whole genome shotgun (WGS) entry which is preliminary data.</text>
</comment>
<dbReference type="PANTHER" id="PTHR11683:SF12">
    <property type="entry name" value="M6, ISOFORM F"/>
    <property type="match status" value="1"/>
</dbReference>